<keyword evidence="7 11" id="KW-0520">NAD</keyword>
<dbReference type="NCBIfam" id="TIGR01179">
    <property type="entry name" value="galE"/>
    <property type="match status" value="1"/>
</dbReference>
<dbReference type="GO" id="GO:0003978">
    <property type="term" value="F:UDP-glucose 4-epimerase activity"/>
    <property type="evidence" value="ECO:0007669"/>
    <property type="project" value="UniProtKB-UniRule"/>
</dbReference>
<feature type="domain" description="NAD-dependent epimerase/dehydratase" evidence="12">
    <location>
        <begin position="4"/>
        <end position="253"/>
    </location>
</feature>
<dbReference type="PANTHER" id="PTHR43725">
    <property type="entry name" value="UDP-GLUCOSE 4-EPIMERASE"/>
    <property type="match status" value="1"/>
</dbReference>
<comment type="subunit">
    <text evidence="11">Homodimer.</text>
</comment>
<dbReference type="InterPro" id="IPR001509">
    <property type="entry name" value="Epimerase_deHydtase"/>
</dbReference>
<evidence type="ECO:0000313" key="13">
    <source>
        <dbReference type="EMBL" id="MBA4541702.1"/>
    </source>
</evidence>
<evidence type="ECO:0000256" key="10">
    <source>
        <dbReference type="ARBA" id="ARBA00023277"/>
    </source>
</evidence>
<dbReference type="PANTHER" id="PTHR43725:SF53">
    <property type="entry name" value="UDP-ARABINOSE 4-EPIMERASE 1"/>
    <property type="match status" value="1"/>
</dbReference>
<comment type="pathway">
    <text evidence="3 11">Carbohydrate metabolism; galactose metabolism.</text>
</comment>
<dbReference type="Gene3D" id="3.40.50.720">
    <property type="entry name" value="NAD(P)-binding Rossmann-like Domain"/>
    <property type="match status" value="1"/>
</dbReference>
<organism evidence="13 14">
    <name type="scientific">Thermoactinomyces daqus</name>
    <dbReference type="NCBI Taxonomy" id="1329516"/>
    <lineage>
        <taxon>Bacteria</taxon>
        <taxon>Bacillati</taxon>
        <taxon>Bacillota</taxon>
        <taxon>Bacilli</taxon>
        <taxon>Bacillales</taxon>
        <taxon>Thermoactinomycetaceae</taxon>
        <taxon>Thermoactinomyces</taxon>
    </lineage>
</organism>
<dbReference type="UniPathway" id="UPA00214"/>
<name>A0A7W1X7Y2_9BACL</name>
<dbReference type="Pfam" id="PF01370">
    <property type="entry name" value="Epimerase"/>
    <property type="match status" value="1"/>
</dbReference>
<dbReference type="OrthoDB" id="9801785at2"/>
<proteinExistence type="inferred from homology"/>
<keyword evidence="10 11" id="KW-0119">Carbohydrate metabolism</keyword>
<evidence type="ECO:0000256" key="2">
    <source>
        <dbReference type="ARBA" id="ARBA00001911"/>
    </source>
</evidence>
<keyword evidence="9 11" id="KW-0413">Isomerase</keyword>
<evidence type="ECO:0000256" key="4">
    <source>
        <dbReference type="ARBA" id="ARBA00007637"/>
    </source>
</evidence>
<comment type="catalytic activity">
    <reaction evidence="1 11">
        <text>UDP-alpha-D-glucose = UDP-alpha-D-galactose</text>
        <dbReference type="Rhea" id="RHEA:22168"/>
        <dbReference type="ChEBI" id="CHEBI:58885"/>
        <dbReference type="ChEBI" id="CHEBI:66914"/>
        <dbReference type="EC" id="5.1.3.2"/>
    </reaction>
</comment>
<evidence type="ECO:0000256" key="1">
    <source>
        <dbReference type="ARBA" id="ARBA00000083"/>
    </source>
</evidence>
<dbReference type="InterPro" id="IPR036291">
    <property type="entry name" value="NAD(P)-bd_dom_sf"/>
</dbReference>
<comment type="caution">
    <text evidence="13">The sequence shown here is derived from an EMBL/GenBank/DDBJ whole genome shotgun (WGS) entry which is preliminary data.</text>
</comment>
<dbReference type="InterPro" id="IPR005886">
    <property type="entry name" value="UDP_G4E"/>
</dbReference>
<evidence type="ECO:0000256" key="9">
    <source>
        <dbReference type="ARBA" id="ARBA00023235"/>
    </source>
</evidence>
<dbReference type="Proteomes" id="UP000530514">
    <property type="component" value="Unassembled WGS sequence"/>
</dbReference>
<evidence type="ECO:0000256" key="6">
    <source>
        <dbReference type="ARBA" id="ARBA00018569"/>
    </source>
</evidence>
<evidence type="ECO:0000256" key="11">
    <source>
        <dbReference type="RuleBase" id="RU366046"/>
    </source>
</evidence>
<dbReference type="SUPFAM" id="SSF51735">
    <property type="entry name" value="NAD(P)-binding Rossmann-fold domains"/>
    <property type="match status" value="1"/>
</dbReference>
<reference evidence="13 14" key="1">
    <citation type="submission" date="2020-07" db="EMBL/GenBank/DDBJ databases">
        <authorList>
            <person name="Feng H."/>
        </authorList>
    </citation>
    <scope>NUCLEOTIDE SEQUENCE [LARGE SCALE GENOMIC DNA]</scope>
    <source>
        <strain evidence="14">s-11</strain>
    </source>
</reference>
<comment type="similarity">
    <text evidence="4 11">Belongs to the NAD(P)-dependent epimerase/dehydratase family.</text>
</comment>
<protein>
    <recommendedName>
        <fullName evidence="6 11">UDP-glucose 4-epimerase</fullName>
        <ecNumber evidence="5 11">5.1.3.2</ecNumber>
    </recommendedName>
</protein>
<gene>
    <name evidence="13" type="primary">galE</name>
    <name evidence="13" type="ORF">H1164_02135</name>
</gene>
<evidence type="ECO:0000313" key="14">
    <source>
        <dbReference type="Proteomes" id="UP000530514"/>
    </source>
</evidence>
<evidence type="ECO:0000256" key="3">
    <source>
        <dbReference type="ARBA" id="ARBA00004947"/>
    </source>
</evidence>
<keyword evidence="8" id="KW-0299">Galactose metabolism</keyword>
<sequence>MKSVLVTGGAGYIGSHTVRELKKRRIHVVVLDNLSTGHREAVQTPYFYEGDIADESLVKEIVQKHRIDAVIHFAAKSLISESVKKPDLYFRENTMKSCSFFETVIREGVRNIVFSSTAAVYGSAHSAPIREDDSLRPVNPYGQSKLKTEKYLQWAGANRGVKWVALRYFNAAGAALDGAIGEDHQPESHLIPLVLQTALGQRESVAIYGDDYPTPDGTCIRDYIHVLDLAVAHILALQALGEGHLPQNCYNVGTGSGYSVREIIDMAGRVTGKAIRSTIAPRREGDPPMLVADSKALREHLGWKPQYSDLQTIIMSAWKWHQTHPFGFEKRG</sequence>
<dbReference type="EMBL" id="JACEIP010000002">
    <property type="protein sequence ID" value="MBA4541702.1"/>
    <property type="molecule type" value="Genomic_DNA"/>
</dbReference>
<dbReference type="GO" id="GO:0033499">
    <property type="term" value="P:galactose catabolic process via UDP-galactose, Leloir pathway"/>
    <property type="evidence" value="ECO:0007669"/>
    <property type="project" value="TreeGrafter"/>
</dbReference>
<dbReference type="Gene3D" id="3.90.25.10">
    <property type="entry name" value="UDP-galactose 4-epimerase, domain 1"/>
    <property type="match status" value="1"/>
</dbReference>
<dbReference type="CDD" id="cd05247">
    <property type="entry name" value="UDP_G4E_1_SDR_e"/>
    <property type="match status" value="1"/>
</dbReference>
<evidence type="ECO:0000256" key="7">
    <source>
        <dbReference type="ARBA" id="ARBA00023027"/>
    </source>
</evidence>
<dbReference type="AlphaFoldDB" id="A0A7W1X7Y2"/>
<evidence type="ECO:0000259" key="12">
    <source>
        <dbReference type="Pfam" id="PF01370"/>
    </source>
</evidence>
<keyword evidence="14" id="KW-1185">Reference proteome</keyword>
<dbReference type="EC" id="5.1.3.2" evidence="5 11"/>
<evidence type="ECO:0000256" key="5">
    <source>
        <dbReference type="ARBA" id="ARBA00013189"/>
    </source>
</evidence>
<comment type="cofactor">
    <cofactor evidence="2 11">
        <name>NAD(+)</name>
        <dbReference type="ChEBI" id="CHEBI:57540"/>
    </cofactor>
</comment>
<evidence type="ECO:0000256" key="8">
    <source>
        <dbReference type="ARBA" id="ARBA00023144"/>
    </source>
</evidence>
<accession>A0A7W1X7Y2</accession>
<dbReference type="RefSeq" id="WP_033101022.1">
    <property type="nucleotide sequence ID" value="NZ_JACEIP010000002.1"/>
</dbReference>